<dbReference type="EMBL" id="AWUE01020379">
    <property type="protein sequence ID" value="OMO68536.1"/>
    <property type="molecule type" value="Genomic_DNA"/>
</dbReference>
<comment type="caution">
    <text evidence="1">The sequence shown here is derived from an EMBL/GenBank/DDBJ whole genome shotgun (WGS) entry which is preliminary data.</text>
</comment>
<gene>
    <name evidence="1" type="ORF">COLO4_29603</name>
</gene>
<sequence length="131" mass="14133">MGDMAVVNGIARLFDRGSWSAAFIQGRRPVVTLDLSAIPDDILAVGYLVHGHAVVAFRAIPDDILAVGYLVHGHAVVAFRGLRRLGGWYWGTDANTVFVTASRVVESTTFRVAVYAMVGAPLSTVADHRLR</sequence>
<organism evidence="1 2">
    <name type="scientific">Corchorus olitorius</name>
    <dbReference type="NCBI Taxonomy" id="93759"/>
    <lineage>
        <taxon>Eukaryota</taxon>
        <taxon>Viridiplantae</taxon>
        <taxon>Streptophyta</taxon>
        <taxon>Embryophyta</taxon>
        <taxon>Tracheophyta</taxon>
        <taxon>Spermatophyta</taxon>
        <taxon>Magnoliopsida</taxon>
        <taxon>eudicotyledons</taxon>
        <taxon>Gunneridae</taxon>
        <taxon>Pentapetalae</taxon>
        <taxon>rosids</taxon>
        <taxon>malvids</taxon>
        <taxon>Malvales</taxon>
        <taxon>Malvaceae</taxon>
        <taxon>Grewioideae</taxon>
        <taxon>Apeibeae</taxon>
        <taxon>Corchorus</taxon>
    </lineage>
</organism>
<keyword evidence="2" id="KW-1185">Reference proteome</keyword>
<proteinExistence type="predicted"/>
<accession>A0A1R3HDY1</accession>
<protein>
    <submittedName>
        <fullName evidence="1">Uncharacterized protein</fullName>
    </submittedName>
</protein>
<name>A0A1R3HDY1_9ROSI</name>
<reference evidence="2" key="1">
    <citation type="submission" date="2013-09" db="EMBL/GenBank/DDBJ databases">
        <title>Corchorus olitorius genome sequencing.</title>
        <authorList>
            <person name="Alam M."/>
            <person name="Haque M.S."/>
            <person name="Islam M.S."/>
            <person name="Emdad E.M."/>
            <person name="Islam M.M."/>
            <person name="Ahmed B."/>
            <person name="Halim A."/>
            <person name="Hossen Q.M.M."/>
            <person name="Hossain M.Z."/>
            <person name="Ahmed R."/>
            <person name="Khan M.M."/>
            <person name="Islam R."/>
            <person name="Rashid M.M."/>
            <person name="Khan S.A."/>
            <person name="Rahman M.S."/>
            <person name="Alam M."/>
            <person name="Yahiya A.S."/>
            <person name="Khan M.S."/>
            <person name="Azam M.S."/>
            <person name="Haque T."/>
            <person name="Lashkar M.Z.H."/>
            <person name="Akhand A.I."/>
            <person name="Morshed G."/>
            <person name="Roy S."/>
            <person name="Uddin K.S."/>
            <person name="Rabeya T."/>
            <person name="Hossain A.S."/>
            <person name="Chowdhury A."/>
            <person name="Snigdha A.R."/>
            <person name="Mortoza M.S."/>
            <person name="Matin S.A."/>
            <person name="Hoque S.M.E."/>
            <person name="Islam M.K."/>
            <person name="Roy D.K."/>
            <person name="Haider R."/>
            <person name="Moosa M.M."/>
            <person name="Elias S.M."/>
            <person name="Hasan A.M."/>
            <person name="Jahan S."/>
            <person name="Shafiuddin M."/>
            <person name="Mahmood N."/>
            <person name="Shommy N.S."/>
        </authorList>
    </citation>
    <scope>NUCLEOTIDE SEQUENCE [LARGE SCALE GENOMIC DNA]</scope>
    <source>
        <strain evidence="2">cv. O-4</strain>
    </source>
</reference>
<evidence type="ECO:0000313" key="2">
    <source>
        <dbReference type="Proteomes" id="UP000187203"/>
    </source>
</evidence>
<evidence type="ECO:0000313" key="1">
    <source>
        <dbReference type="EMBL" id="OMO68536.1"/>
    </source>
</evidence>
<dbReference type="AlphaFoldDB" id="A0A1R3HDY1"/>
<dbReference type="Proteomes" id="UP000187203">
    <property type="component" value="Unassembled WGS sequence"/>
</dbReference>